<proteinExistence type="predicted"/>
<dbReference type="InterPro" id="IPR003768">
    <property type="entry name" value="ScpA"/>
</dbReference>
<gene>
    <name evidence="3" type="ORF">BOCO_1317</name>
</gene>
<organism evidence="3 4">
    <name type="scientific">Bombiscardovia coagulans</name>
    <dbReference type="NCBI Taxonomy" id="686666"/>
    <lineage>
        <taxon>Bacteria</taxon>
        <taxon>Bacillati</taxon>
        <taxon>Actinomycetota</taxon>
        <taxon>Actinomycetes</taxon>
        <taxon>Bifidobacteriales</taxon>
        <taxon>Bifidobacteriaceae</taxon>
        <taxon>Bombiscardovia</taxon>
    </lineage>
</organism>
<reference evidence="3 4" key="1">
    <citation type="journal article" date="2017" name="BMC Genomics">
        <title>Comparative genomic and phylogenomic analyses of the Bifidobacteriaceae family.</title>
        <authorList>
            <person name="Lugli G.A."/>
            <person name="Milani C."/>
            <person name="Turroni F."/>
            <person name="Duranti S."/>
            <person name="Mancabelli L."/>
            <person name="Mangifesta M."/>
            <person name="Ferrario C."/>
            <person name="Modesto M."/>
            <person name="Mattarelli P."/>
            <person name="Jiri K."/>
            <person name="van Sinderen D."/>
            <person name="Ventura M."/>
        </authorList>
    </citation>
    <scope>NUCLEOTIDE SEQUENCE [LARGE SCALE GENOMIC DNA]</scope>
    <source>
        <strain evidence="3 4">DSM 22924</strain>
    </source>
</reference>
<dbReference type="Pfam" id="PF02616">
    <property type="entry name" value="SMC_ScpA"/>
    <property type="match status" value="1"/>
</dbReference>
<dbReference type="AlphaFoldDB" id="A0A261EP35"/>
<evidence type="ECO:0000313" key="3">
    <source>
        <dbReference type="EMBL" id="OZG48621.1"/>
    </source>
</evidence>
<dbReference type="Proteomes" id="UP000216004">
    <property type="component" value="Unassembled WGS sequence"/>
</dbReference>
<evidence type="ECO:0000256" key="1">
    <source>
        <dbReference type="ARBA" id="ARBA00022829"/>
    </source>
</evidence>
<dbReference type="GO" id="GO:0007059">
    <property type="term" value="P:chromosome segregation"/>
    <property type="evidence" value="ECO:0007669"/>
    <property type="project" value="UniProtKB-KW"/>
</dbReference>
<dbReference type="Gene3D" id="6.10.250.2410">
    <property type="match status" value="1"/>
</dbReference>
<accession>A0A261EP35</accession>
<dbReference type="EMBL" id="MWWS01000009">
    <property type="protein sequence ID" value="OZG48621.1"/>
    <property type="molecule type" value="Genomic_DNA"/>
</dbReference>
<dbReference type="PANTHER" id="PTHR33969">
    <property type="entry name" value="SEGREGATION AND CONDENSATION PROTEIN A"/>
    <property type="match status" value="1"/>
</dbReference>
<name>A0A261EP35_9BIFI</name>
<keyword evidence="1" id="KW-0159">Chromosome partition</keyword>
<dbReference type="PANTHER" id="PTHR33969:SF2">
    <property type="entry name" value="SEGREGATION AND CONDENSATION PROTEIN A"/>
    <property type="match status" value="1"/>
</dbReference>
<evidence type="ECO:0000313" key="4">
    <source>
        <dbReference type="Proteomes" id="UP000216004"/>
    </source>
</evidence>
<dbReference type="RefSeq" id="WP_244568779.1">
    <property type="nucleotide sequence ID" value="NZ_MWWS01000009.1"/>
</dbReference>
<protein>
    <recommendedName>
        <fullName evidence="2">Segregation and condensation protein A</fullName>
    </recommendedName>
</protein>
<comment type="caution">
    <text evidence="3">The sequence shown here is derived from an EMBL/GenBank/DDBJ whole genome shotgun (WGS) entry which is preliminary data.</text>
</comment>
<sequence length="266" mass="29302">MNATNAFYVDIDAYQGPFDVLLNMLANQRLELTEISLGSITDEFLEYVRGLDLAQNMDQASSFLDVAAVLVEAKSAALLPDYSHSSADDQTLEALRERDLLFARLLQYKAFKEAGSRFGAQIETNSAAHPHKGSVDAYAQVLLPQLEWTLSAEDLARMAAQVISNAPASKVAVAQLHVPLVDIRQQVELVRQRLIRADGQSISFTSIISDASSTLEVVARFLTVLILFRQGNLQYKQEGPFAPLYVRWASAGPDEEELLVSQGDVE</sequence>
<keyword evidence="4" id="KW-1185">Reference proteome</keyword>
<evidence type="ECO:0000256" key="2">
    <source>
        <dbReference type="ARBA" id="ARBA00044777"/>
    </source>
</evidence>